<dbReference type="RefSeq" id="WP_220164085.1">
    <property type="nucleotide sequence ID" value="NZ_CP080507.1"/>
</dbReference>
<organism evidence="6 7">
    <name type="scientific">Horticoccus luteus</name>
    <dbReference type="NCBI Taxonomy" id="2862869"/>
    <lineage>
        <taxon>Bacteria</taxon>
        <taxon>Pseudomonadati</taxon>
        <taxon>Verrucomicrobiota</taxon>
        <taxon>Opitutia</taxon>
        <taxon>Opitutales</taxon>
        <taxon>Opitutaceae</taxon>
        <taxon>Horticoccus</taxon>
    </lineage>
</organism>
<evidence type="ECO:0000256" key="2">
    <source>
        <dbReference type="ARBA" id="ARBA00037999"/>
    </source>
</evidence>
<dbReference type="Pfam" id="PF01041">
    <property type="entry name" value="DegT_DnrJ_EryC1"/>
    <property type="match status" value="1"/>
</dbReference>
<keyword evidence="6" id="KW-0808">Transferase</keyword>
<accession>A0A8F9TVB5</accession>
<feature type="active site" description="Proton acceptor" evidence="3">
    <location>
        <position position="192"/>
    </location>
</feature>
<evidence type="ECO:0000313" key="6">
    <source>
        <dbReference type="EMBL" id="QYM79786.1"/>
    </source>
</evidence>
<dbReference type="InterPro" id="IPR015421">
    <property type="entry name" value="PyrdxlP-dep_Trfase_major"/>
</dbReference>
<sequence length="384" mass="41852">MSEGQPLFPEPLHVGRPNIGDREAFLSRVGSMLDRRWFTNNGPLVQQFEHSVADFIGVKHCVAMCNATVALEIASQALGLSGEVIVPAFTFVATAHALQWQGITPVFADIDPGTHNIDPNSVERLITPRTSGIVGVHVWGRACDDAALAHLAKKHGLKLMYDAAHAFGCSSHNGRLIGGLGDCEVFSFHATKFLNSFEGGAVVTNNDALAEKMRLMRNFGFLDFDRVVHLGVNGKMTEICAAMGLTSLESVADLIAINRRNYLAYQSNLRGTPGIALIDYPPTEANNYQYVVVQVDPALCPVGRDELVRHLHANNILARKYFWPGCHRMEPYITLQPNAWRHLPVTERVAQGVMVLPTGQSVGLDDIAAICGLIKTMVAHAAAR</sequence>
<keyword evidence="7" id="KW-1185">Reference proteome</keyword>
<dbReference type="EMBL" id="CP080507">
    <property type="protein sequence ID" value="QYM79786.1"/>
    <property type="molecule type" value="Genomic_DNA"/>
</dbReference>
<keyword evidence="6" id="KW-0032">Aminotransferase</keyword>
<dbReference type="Gene3D" id="3.90.1150.10">
    <property type="entry name" value="Aspartate Aminotransferase, domain 1"/>
    <property type="match status" value="1"/>
</dbReference>
<dbReference type="InterPro" id="IPR015422">
    <property type="entry name" value="PyrdxlP-dep_Trfase_small"/>
</dbReference>
<comment type="similarity">
    <text evidence="2 5">Belongs to the DegT/DnrJ/EryC1 family.</text>
</comment>
<feature type="modified residue" description="N6-(pyridoxal phosphate)lysine" evidence="4">
    <location>
        <position position="192"/>
    </location>
</feature>
<dbReference type="InterPro" id="IPR000653">
    <property type="entry name" value="DegT/StrS_aminotransferase"/>
</dbReference>
<dbReference type="GO" id="GO:0030170">
    <property type="term" value="F:pyridoxal phosphate binding"/>
    <property type="evidence" value="ECO:0007669"/>
    <property type="project" value="TreeGrafter"/>
</dbReference>
<reference evidence="6" key="1">
    <citation type="submission" date="2021-08" db="EMBL/GenBank/DDBJ databases">
        <title>Genome of a novel bacterium of the phylum Verrucomicrobia, Oleiharenicola sp. KSB-15.</title>
        <authorList>
            <person name="Chung J.-H."/>
            <person name="Ahn J.-H."/>
            <person name="Yoon Y."/>
            <person name="Kim D.-Y."/>
            <person name="An S.-H."/>
            <person name="Park I."/>
            <person name="Yeon J."/>
        </authorList>
    </citation>
    <scope>NUCLEOTIDE SEQUENCE</scope>
    <source>
        <strain evidence="6">KSB-15</strain>
    </source>
</reference>
<gene>
    <name evidence="6" type="ORF">K0B96_03980</name>
</gene>
<dbReference type="PANTHER" id="PTHR30244">
    <property type="entry name" value="TRANSAMINASE"/>
    <property type="match status" value="1"/>
</dbReference>
<dbReference type="AlphaFoldDB" id="A0A8F9TVB5"/>
<dbReference type="InterPro" id="IPR015424">
    <property type="entry name" value="PyrdxlP-dep_Trfase"/>
</dbReference>
<evidence type="ECO:0000256" key="4">
    <source>
        <dbReference type="PIRSR" id="PIRSR000390-2"/>
    </source>
</evidence>
<dbReference type="GO" id="GO:0000271">
    <property type="term" value="P:polysaccharide biosynthetic process"/>
    <property type="evidence" value="ECO:0007669"/>
    <property type="project" value="TreeGrafter"/>
</dbReference>
<dbReference type="Gene3D" id="3.40.640.10">
    <property type="entry name" value="Type I PLP-dependent aspartate aminotransferase-like (Major domain)"/>
    <property type="match status" value="1"/>
</dbReference>
<dbReference type="PIRSF" id="PIRSF000390">
    <property type="entry name" value="PLP_StrS"/>
    <property type="match status" value="1"/>
</dbReference>
<dbReference type="PANTHER" id="PTHR30244:SF9">
    <property type="entry name" value="PROTEIN RV3402C"/>
    <property type="match status" value="1"/>
</dbReference>
<dbReference type="GO" id="GO:0008483">
    <property type="term" value="F:transaminase activity"/>
    <property type="evidence" value="ECO:0007669"/>
    <property type="project" value="UniProtKB-KW"/>
</dbReference>
<dbReference type="Proteomes" id="UP000825051">
    <property type="component" value="Chromosome"/>
</dbReference>
<dbReference type="KEGG" id="ole:K0B96_03980"/>
<dbReference type="CDD" id="cd00616">
    <property type="entry name" value="AHBA_syn"/>
    <property type="match status" value="1"/>
</dbReference>
<name>A0A8F9TVB5_9BACT</name>
<protein>
    <submittedName>
        <fullName evidence="6">Aminotransferase class I/II-fold pyridoxal phosphate-dependent enzyme</fullName>
    </submittedName>
</protein>
<proteinExistence type="inferred from homology"/>
<keyword evidence="1 4" id="KW-0663">Pyridoxal phosphate</keyword>
<evidence type="ECO:0000256" key="5">
    <source>
        <dbReference type="RuleBase" id="RU004508"/>
    </source>
</evidence>
<evidence type="ECO:0000256" key="3">
    <source>
        <dbReference type="PIRSR" id="PIRSR000390-1"/>
    </source>
</evidence>
<dbReference type="SUPFAM" id="SSF53383">
    <property type="entry name" value="PLP-dependent transferases"/>
    <property type="match status" value="1"/>
</dbReference>
<evidence type="ECO:0000313" key="7">
    <source>
        <dbReference type="Proteomes" id="UP000825051"/>
    </source>
</evidence>
<evidence type="ECO:0000256" key="1">
    <source>
        <dbReference type="ARBA" id="ARBA00022898"/>
    </source>
</evidence>